<dbReference type="SUPFAM" id="SSF75712">
    <property type="entry name" value="Rad50 coiled-coil Zn hook"/>
    <property type="match status" value="1"/>
</dbReference>
<feature type="region of interest" description="Disordered" evidence="14">
    <location>
        <begin position="573"/>
        <end position="596"/>
    </location>
</feature>
<evidence type="ECO:0000256" key="10">
    <source>
        <dbReference type="ARBA" id="ARBA00022840"/>
    </source>
</evidence>
<feature type="coiled-coil region" evidence="13">
    <location>
        <begin position="537"/>
        <end position="571"/>
    </location>
</feature>
<dbReference type="Gene3D" id="1.10.287.510">
    <property type="entry name" value="Helix hairpin bin"/>
    <property type="match status" value="1"/>
</dbReference>
<dbReference type="InterPro" id="IPR038729">
    <property type="entry name" value="Rad50/SbcC_AAA"/>
</dbReference>
<keyword evidence="12" id="KW-0233">DNA recombination</keyword>
<comment type="caution">
    <text evidence="16">The sequence shown here is derived from an EMBL/GenBank/DDBJ whole genome shotgun (WGS) entry which is preliminary data.</text>
</comment>
<feature type="domain" description="Rad50/SbcC-type AAA" evidence="15">
    <location>
        <begin position="5"/>
        <end position="274"/>
    </location>
</feature>
<evidence type="ECO:0000256" key="6">
    <source>
        <dbReference type="ARBA" id="ARBA00022741"/>
    </source>
</evidence>
<evidence type="ECO:0000256" key="4">
    <source>
        <dbReference type="ARBA" id="ARBA00022705"/>
    </source>
</evidence>
<accession>K9AK34</accession>
<dbReference type="Pfam" id="PF13558">
    <property type="entry name" value="SbcC_Walker_B"/>
    <property type="match status" value="1"/>
</dbReference>
<evidence type="ECO:0000256" key="1">
    <source>
        <dbReference type="ARBA" id="ARBA00006930"/>
    </source>
</evidence>
<keyword evidence="17" id="KW-1185">Reference proteome</keyword>
<dbReference type="GO" id="GO:0005524">
    <property type="term" value="F:ATP binding"/>
    <property type="evidence" value="ECO:0007669"/>
    <property type="project" value="UniProtKB-KW"/>
</dbReference>
<dbReference type="eggNOG" id="COG0419">
    <property type="taxonomic scope" value="Bacteria"/>
</dbReference>
<dbReference type="SUPFAM" id="SSF52540">
    <property type="entry name" value="P-loop containing nucleoside triphosphate hydrolases"/>
    <property type="match status" value="1"/>
</dbReference>
<protein>
    <recommendedName>
        <fullName evidence="3">Nuclease SbcCD subunit C</fullName>
    </recommendedName>
</protein>
<dbReference type="InterPro" id="IPR027417">
    <property type="entry name" value="P-loop_NTPase"/>
</dbReference>
<dbReference type="STRING" id="1229783.C273_09669"/>
<comment type="subunit">
    <text evidence="2">Heterodimer of SbcC and SbcD.</text>
</comment>
<dbReference type="PANTHER" id="PTHR32114:SF2">
    <property type="entry name" value="ABC TRANSPORTER ABCH.3"/>
    <property type="match status" value="1"/>
</dbReference>
<evidence type="ECO:0000256" key="11">
    <source>
        <dbReference type="ARBA" id="ARBA00023054"/>
    </source>
</evidence>
<dbReference type="GO" id="GO:0006310">
    <property type="term" value="P:DNA recombination"/>
    <property type="evidence" value="ECO:0007669"/>
    <property type="project" value="UniProtKB-KW"/>
</dbReference>
<dbReference type="RefSeq" id="WP_009384410.1">
    <property type="nucleotide sequence ID" value="NZ_AMSQ01000018.1"/>
</dbReference>
<evidence type="ECO:0000256" key="2">
    <source>
        <dbReference type="ARBA" id="ARBA00011322"/>
    </source>
</evidence>
<feature type="coiled-coil region" evidence="13">
    <location>
        <begin position="276"/>
        <end position="364"/>
    </location>
</feature>
<keyword evidence="9" id="KW-0269">Exonuclease</keyword>
<sequence>MKPLKLKMKNFGPFINEEIDFSFVDDTRLFLISGKTGSGKTMIFDAIVFALFNSASTEDRKESDLRSHFVKDDAPMQVYLEFKLNDIQYKIFRQGKYLKEGRKSYTNGKLEVYEMINGEYELRESQINKGNAYIQSLLGVDVKQFRQLFILPQGEFKKFLLSKSSEKQVILRTLFKTDKFEKLQQLIKEDAAGEKDKIEREYNMLEMAFKDLEDFGEEDLISLKQLSPRQTEKIKDALDEFKQVGQAKVDKLTQIDESNRKNMEHKKAIYDEQQKLHEKIHELQKVQREIEQMKAQENEIKELELKLKRFEEIQNLINFIDQSDQAEKERTVINNDLEKTQAKLKELKATKNDYDHELKSLIKHESMYTKRQVYLDETRYYFNNRSRYENAFENIESKRQSSQKVIETQSQINQELGQLKKELAQNRVDHEEINQLFEHISALKQESAQIEANRDAYKKYMDAIQNIDRLQRQLEDVSKQINDLEDELKSFNSRSFDLSNKKALIESLQSMLAEGDTCPVCGHEIDNITSHVNYDEIASKEKTYNNLKRKLDDFNQTYSNLLIELKQYEVKRDENPVKEEPKNNDQDLKQRILESDQKRTRLLEQQELKEKLKNKINDKQKQAFDKEIELKDINSEIKVMEEDISAFKKDTDHNDVDSFIEEYNSLKAFNEEYETKRKHIEGQLQHISTNIEIAHNSIEHYTNNLSNVQAQIKTLDDQIRRDMEEKHIKSLDEIGRIKEELANKDQVLRKVNEYRTAYNNLMYSKTNLEASVQDKPKLDLNEVKAAFEASEDEKKISMKQLNEMALVRNQNIVKLDKIDAIIKKLHDELKYQEMTVKLSEIFNGKNPKKLTLENFVLIEFLESILEQANIRFMKMTNQRYQLVRREDLSQGLSGLEIEVFDAHSNKTRHISSLSGGETFQASLALALGLSEVIQHESGGISLDAMFIDEGFGTLDEETLSKALDALLSLKSSGRLVGVISHVQELKQRMPIILEVNNENIDSKTTFKINH</sequence>
<dbReference type="GO" id="GO:0004519">
    <property type="term" value="F:endonuclease activity"/>
    <property type="evidence" value="ECO:0007669"/>
    <property type="project" value="UniProtKB-KW"/>
</dbReference>
<keyword evidence="7" id="KW-0255">Endonuclease</keyword>
<dbReference type="PATRIC" id="fig|1229783.3.peg.1931"/>
<keyword evidence="8" id="KW-0378">Hydrolase</keyword>
<dbReference type="GO" id="GO:0006302">
    <property type="term" value="P:double-strand break repair"/>
    <property type="evidence" value="ECO:0007669"/>
    <property type="project" value="InterPro"/>
</dbReference>
<keyword evidence="6" id="KW-0547">Nucleotide-binding</keyword>
<dbReference type="GO" id="GO:0004527">
    <property type="term" value="F:exonuclease activity"/>
    <property type="evidence" value="ECO:0007669"/>
    <property type="project" value="UniProtKB-KW"/>
</dbReference>
<evidence type="ECO:0000256" key="12">
    <source>
        <dbReference type="ARBA" id="ARBA00023172"/>
    </source>
</evidence>
<evidence type="ECO:0000256" key="8">
    <source>
        <dbReference type="ARBA" id="ARBA00022801"/>
    </source>
</evidence>
<dbReference type="OrthoDB" id="9795626at2"/>
<feature type="coiled-coil region" evidence="13">
    <location>
        <begin position="691"/>
        <end position="725"/>
    </location>
</feature>
<evidence type="ECO:0000256" key="13">
    <source>
        <dbReference type="SAM" id="Coils"/>
    </source>
</evidence>
<keyword evidence="11 13" id="KW-0175">Coiled coil</keyword>
<evidence type="ECO:0000313" key="17">
    <source>
        <dbReference type="Proteomes" id="UP000009885"/>
    </source>
</evidence>
<evidence type="ECO:0000256" key="9">
    <source>
        <dbReference type="ARBA" id="ARBA00022839"/>
    </source>
</evidence>
<dbReference type="Pfam" id="PF13476">
    <property type="entry name" value="AAA_23"/>
    <property type="match status" value="1"/>
</dbReference>
<dbReference type="GO" id="GO:0016887">
    <property type="term" value="F:ATP hydrolysis activity"/>
    <property type="evidence" value="ECO:0007669"/>
    <property type="project" value="InterPro"/>
</dbReference>
<evidence type="ECO:0000256" key="14">
    <source>
        <dbReference type="SAM" id="MobiDB-lite"/>
    </source>
</evidence>
<dbReference type="NCBIfam" id="NF041751">
    <property type="entry name" value="sbcc_Staph"/>
    <property type="match status" value="1"/>
</dbReference>
<evidence type="ECO:0000259" key="15">
    <source>
        <dbReference type="Pfam" id="PF13476"/>
    </source>
</evidence>
<name>K9AK34_9STAP</name>
<dbReference type="GO" id="GO:0006260">
    <property type="term" value="P:DNA replication"/>
    <property type="evidence" value="ECO:0007669"/>
    <property type="project" value="UniProtKB-KW"/>
</dbReference>
<dbReference type="Gene3D" id="3.40.50.300">
    <property type="entry name" value="P-loop containing nucleotide triphosphate hydrolases"/>
    <property type="match status" value="2"/>
</dbReference>
<comment type="similarity">
    <text evidence="1">Belongs to the SMC family. SbcC subfamily.</text>
</comment>
<evidence type="ECO:0000256" key="5">
    <source>
        <dbReference type="ARBA" id="ARBA00022722"/>
    </source>
</evidence>
<keyword evidence="4" id="KW-0235">DNA replication</keyword>
<reference evidence="16 17" key="1">
    <citation type="journal article" date="2013" name="Genome Announc.">
        <title>Genome Sequence of Staphylococcus massiliensis Strain S46, Isolated from the Surface of Healthy Human Skin.</title>
        <authorList>
            <person name="Srivastav R."/>
            <person name="Singh A."/>
            <person name="Jangir P.K."/>
            <person name="Kumari C."/>
            <person name="Muduli S."/>
            <person name="Sharma R."/>
        </authorList>
    </citation>
    <scope>NUCLEOTIDE SEQUENCE [LARGE SCALE GENOMIC DNA]</scope>
    <source>
        <strain evidence="16 17">S46</strain>
    </source>
</reference>
<dbReference type="InterPro" id="IPR053380">
    <property type="entry name" value="SbcCD_Nuclease_C"/>
</dbReference>
<evidence type="ECO:0000313" key="16">
    <source>
        <dbReference type="EMBL" id="EKU46371.1"/>
    </source>
</evidence>
<dbReference type="PANTHER" id="PTHR32114">
    <property type="entry name" value="ABC TRANSPORTER ABCH.3"/>
    <property type="match status" value="1"/>
</dbReference>
<evidence type="ECO:0000256" key="3">
    <source>
        <dbReference type="ARBA" id="ARBA00013368"/>
    </source>
</evidence>
<organism evidence="16 17">
    <name type="scientific">Staphylococcus massiliensis S46</name>
    <dbReference type="NCBI Taxonomy" id="1229783"/>
    <lineage>
        <taxon>Bacteria</taxon>
        <taxon>Bacillati</taxon>
        <taxon>Bacillota</taxon>
        <taxon>Bacilli</taxon>
        <taxon>Bacillales</taxon>
        <taxon>Staphylococcaceae</taxon>
        <taxon>Staphylococcus</taxon>
    </lineage>
</organism>
<dbReference type="Proteomes" id="UP000009885">
    <property type="component" value="Unassembled WGS sequence"/>
</dbReference>
<dbReference type="AlphaFoldDB" id="K9AK34"/>
<evidence type="ECO:0000256" key="7">
    <source>
        <dbReference type="ARBA" id="ARBA00022759"/>
    </source>
</evidence>
<gene>
    <name evidence="16" type="ORF">C273_09669</name>
</gene>
<proteinExistence type="inferred from homology"/>
<dbReference type="EMBL" id="AMSQ01000018">
    <property type="protein sequence ID" value="EKU46371.1"/>
    <property type="molecule type" value="Genomic_DNA"/>
</dbReference>
<keyword evidence="10" id="KW-0067">ATP-binding</keyword>
<keyword evidence="5" id="KW-0540">Nuclease</keyword>
<feature type="coiled-coil region" evidence="13">
    <location>
        <begin position="433"/>
        <end position="501"/>
    </location>
</feature>